<feature type="region of interest" description="Disordered" evidence="1">
    <location>
        <begin position="58"/>
        <end position="82"/>
    </location>
</feature>
<dbReference type="Pfam" id="PF05036">
    <property type="entry name" value="SPOR"/>
    <property type="match status" value="1"/>
</dbReference>
<feature type="region of interest" description="Disordered" evidence="1">
    <location>
        <begin position="1"/>
        <end position="31"/>
    </location>
</feature>
<feature type="region of interest" description="Disordered" evidence="1">
    <location>
        <begin position="98"/>
        <end position="137"/>
    </location>
</feature>
<accession>A0ABV3S9R6</accession>
<feature type="domain" description="SPOR" evidence="3">
    <location>
        <begin position="139"/>
        <end position="220"/>
    </location>
</feature>
<organism evidence="4 5">
    <name type="scientific">Spiribacter onubensis</name>
    <dbReference type="NCBI Taxonomy" id="3122420"/>
    <lineage>
        <taxon>Bacteria</taxon>
        <taxon>Pseudomonadati</taxon>
        <taxon>Pseudomonadota</taxon>
        <taxon>Gammaproteobacteria</taxon>
        <taxon>Chromatiales</taxon>
        <taxon>Ectothiorhodospiraceae</taxon>
        <taxon>Spiribacter</taxon>
    </lineage>
</organism>
<dbReference type="SUPFAM" id="SSF110997">
    <property type="entry name" value="Sporulation related repeat"/>
    <property type="match status" value="1"/>
</dbReference>
<protein>
    <submittedName>
        <fullName evidence="4">SPOR domain-containing protein</fullName>
    </submittedName>
</protein>
<evidence type="ECO:0000313" key="5">
    <source>
        <dbReference type="Proteomes" id="UP001556653"/>
    </source>
</evidence>
<keyword evidence="2" id="KW-0812">Transmembrane</keyword>
<proteinExistence type="predicted"/>
<feature type="compositionally biased region" description="Basic residues" evidence="1">
    <location>
        <begin position="1"/>
        <end position="13"/>
    </location>
</feature>
<sequence length="220" mass="23083">MAAKTKPGKKPARGSRQASRKPNTGAGARQRSPVMWGITGLAMGLMVALVVHLEHTRPDQPAGGDATDGSANDATAGGASDQPRFEFYRLLSEQEVEVASRGAETLDNNGALPDADDPASDTATQSTESELSDAGAPEATDGARYLLQAGSFRKPSDAESLKASLALLGIEARIQVVELPGGETWHRVRIGPFADLQRVNAVRERMAGQQIDAILLRAGG</sequence>
<evidence type="ECO:0000256" key="1">
    <source>
        <dbReference type="SAM" id="MobiDB-lite"/>
    </source>
</evidence>
<evidence type="ECO:0000256" key="2">
    <source>
        <dbReference type="SAM" id="Phobius"/>
    </source>
</evidence>
<evidence type="ECO:0000313" key="4">
    <source>
        <dbReference type="EMBL" id="MEX0386876.1"/>
    </source>
</evidence>
<dbReference type="PROSITE" id="PS51724">
    <property type="entry name" value="SPOR"/>
    <property type="match status" value="1"/>
</dbReference>
<dbReference type="InterPro" id="IPR036680">
    <property type="entry name" value="SPOR-like_sf"/>
</dbReference>
<dbReference type="Gene3D" id="3.30.70.1070">
    <property type="entry name" value="Sporulation related repeat"/>
    <property type="match status" value="1"/>
</dbReference>
<dbReference type="RefSeq" id="WP_367967349.1">
    <property type="nucleotide sequence ID" value="NZ_JBAKFJ010000001.1"/>
</dbReference>
<dbReference type="Proteomes" id="UP001556653">
    <property type="component" value="Unassembled WGS sequence"/>
</dbReference>
<keyword evidence="2" id="KW-0472">Membrane</keyword>
<dbReference type="EMBL" id="JBAKFJ010000001">
    <property type="protein sequence ID" value="MEX0386876.1"/>
    <property type="molecule type" value="Genomic_DNA"/>
</dbReference>
<keyword evidence="2" id="KW-1133">Transmembrane helix</keyword>
<dbReference type="InterPro" id="IPR052521">
    <property type="entry name" value="Cell_div_SPOR-domain"/>
</dbReference>
<reference evidence="4 5" key="1">
    <citation type="submission" date="2024-02" db="EMBL/GenBank/DDBJ databases">
        <title>New especies of Spiribacter isolated from saline water.</title>
        <authorList>
            <person name="Leon M.J."/>
            <person name="De La Haba R."/>
            <person name="Sanchez-Porro C."/>
            <person name="Ventosa A."/>
        </authorList>
    </citation>
    <scope>NUCLEOTIDE SEQUENCE [LARGE SCALE GENOMIC DNA]</scope>
    <source>
        <strain evidence="5">ag22IC4-227</strain>
    </source>
</reference>
<dbReference type="PANTHER" id="PTHR38687:SF1">
    <property type="entry name" value="CELL DIVISION PROTEIN DEDD"/>
    <property type="match status" value="1"/>
</dbReference>
<name>A0ABV3S9R6_9GAMM</name>
<comment type="caution">
    <text evidence="4">The sequence shown here is derived from an EMBL/GenBank/DDBJ whole genome shotgun (WGS) entry which is preliminary data.</text>
</comment>
<gene>
    <name evidence="4" type="ORF">V6X64_07725</name>
</gene>
<dbReference type="InterPro" id="IPR007730">
    <property type="entry name" value="SPOR-like_dom"/>
</dbReference>
<keyword evidence="5" id="KW-1185">Reference proteome</keyword>
<dbReference type="PANTHER" id="PTHR38687">
    <property type="entry name" value="CELL DIVISION PROTEIN DEDD-RELATED"/>
    <property type="match status" value="1"/>
</dbReference>
<evidence type="ECO:0000259" key="3">
    <source>
        <dbReference type="PROSITE" id="PS51724"/>
    </source>
</evidence>
<feature type="transmembrane region" description="Helical" evidence="2">
    <location>
        <begin position="34"/>
        <end position="53"/>
    </location>
</feature>